<dbReference type="Proteomes" id="UP000216063">
    <property type="component" value="Unassembled WGS sequence"/>
</dbReference>
<dbReference type="EMBL" id="NOZR01000019">
    <property type="protein sequence ID" value="OYN76830.1"/>
    <property type="molecule type" value="Genomic_DNA"/>
</dbReference>
<evidence type="ECO:0000313" key="1">
    <source>
        <dbReference type="EMBL" id="OYN76830.1"/>
    </source>
</evidence>
<dbReference type="RefSeq" id="WP_094482875.1">
    <property type="nucleotide sequence ID" value="NZ_NOZR01000019.1"/>
</dbReference>
<evidence type="ECO:0000313" key="2">
    <source>
        <dbReference type="Proteomes" id="UP000216063"/>
    </source>
</evidence>
<reference evidence="1 2" key="1">
    <citation type="submission" date="2017-07" db="EMBL/GenBank/DDBJ databases">
        <title>The new phylogeny of genus Mycobacterium.</title>
        <authorList>
            <person name="Tortoli E."/>
            <person name="Trovato A."/>
            <person name="Cirillo D.M."/>
        </authorList>
    </citation>
    <scope>NUCLEOTIDE SEQUENCE [LARGE SCALE GENOMIC DNA]</scope>
    <source>
        <strain evidence="1 2">ATCC 33027</strain>
    </source>
</reference>
<dbReference type="AlphaFoldDB" id="A0A255DCJ5"/>
<organism evidence="1 2">
    <name type="scientific">Mycolicibacterium sphagni</name>
    <dbReference type="NCBI Taxonomy" id="1786"/>
    <lineage>
        <taxon>Bacteria</taxon>
        <taxon>Bacillati</taxon>
        <taxon>Actinomycetota</taxon>
        <taxon>Actinomycetes</taxon>
        <taxon>Mycobacteriales</taxon>
        <taxon>Mycobacteriaceae</taxon>
        <taxon>Mycolicibacterium</taxon>
    </lineage>
</organism>
<proteinExistence type="predicted"/>
<gene>
    <name evidence="1" type="ORF">CG716_20160</name>
</gene>
<evidence type="ECO:0008006" key="3">
    <source>
        <dbReference type="Google" id="ProtNLM"/>
    </source>
</evidence>
<name>A0A255DCJ5_9MYCO</name>
<keyword evidence="2" id="KW-1185">Reference proteome</keyword>
<comment type="caution">
    <text evidence="1">The sequence shown here is derived from an EMBL/GenBank/DDBJ whole genome shotgun (WGS) entry which is preliminary data.</text>
</comment>
<dbReference type="OrthoDB" id="5124189at2"/>
<protein>
    <recommendedName>
        <fullName evidence="3">HNH endonuclease</fullName>
    </recommendedName>
</protein>
<sequence>MTGFSALVCAVIDCRSGGVCEVCGAHRAVERHHRRPRGAGGSRREDTNSAANALHLCTYCHHLIEHNRALAYLVGWLLPQTQSPERERVLRRGDFVLLADDGSVQPHEGWAAA</sequence>
<accession>A0A255DCJ5</accession>